<dbReference type="Pfam" id="PF13356">
    <property type="entry name" value="Arm-DNA-bind_3"/>
    <property type="match status" value="1"/>
</dbReference>
<dbReference type="InterPro" id="IPR025166">
    <property type="entry name" value="Integrase_DNA_bind_dom"/>
</dbReference>
<dbReference type="Gene3D" id="1.10.443.10">
    <property type="entry name" value="Intergrase catalytic core"/>
    <property type="match status" value="1"/>
</dbReference>
<dbReference type="PROSITE" id="PS51898">
    <property type="entry name" value="TYR_RECOMBINASE"/>
    <property type="match status" value="1"/>
</dbReference>
<dbReference type="InterPro" id="IPR038488">
    <property type="entry name" value="Integrase_DNA-bd_sf"/>
</dbReference>
<dbReference type="PANTHER" id="PTHR30629:SF2">
    <property type="entry name" value="PROPHAGE INTEGRASE INTS-RELATED"/>
    <property type="match status" value="1"/>
</dbReference>
<evidence type="ECO:0000256" key="3">
    <source>
        <dbReference type="ARBA" id="ARBA00023172"/>
    </source>
</evidence>
<dbReference type="Pfam" id="PF00589">
    <property type="entry name" value="Phage_integrase"/>
    <property type="match status" value="1"/>
</dbReference>
<dbReference type="SUPFAM" id="SSF56349">
    <property type="entry name" value="DNA breaking-rejoining enzymes"/>
    <property type="match status" value="1"/>
</dbReference>
<dbReference type="Proteomes" id="UP001321014">
    <property type="component" value="Unassembled WGS sequence"/>
</dbReference>
<gene>
    <name evidence="5" type="ORF">OEZ49_21670</name>
</gene>
<feature type="domain" description="Tyr recombinase" evidence="4">
    <location>
        <begin position="189"/>
        <end position="360"/>
    </location>
</feature>
<comment type="caution">
    <text evidence="5">The sequence shown here is derived from an EMBL/GenBank/DDBJ whole genome shotgun (WGS) entry which is preliminary data.</text>
</comment>
<accession>A0ABT2WXE9</accession>
<name>A0ABT2WXE9_9RHOB</name>
<dbReference type="InterPro" id="IPR002104">
    <property type="entry name" value="Integrase_catalytic"/>
</dbReference>
<keyword evidence="6" id="KW-1185">Reference proteome</keyword>
<dbReference type="PANTHER" id="PTHR30629">
    <property type="entry name" value="PROPHAGE INTEGRASE"/>
    <property type="match status" value="1"/>
</dbReference>
<dbReference type="Gene3D" id="3.30.160.390">
    <property type="entry name" value="Integrase, DNA-binding domain"/>
    <property type="match status" value="1"/>
</dbReference>
<sequence>MARAISTDAAVRAATVNPGQVRSDFAVDGVPGLRLRVTAKGTKTFRLESRKTGKVTLGEYPIITLADARRAANILIAEADRQTVNGKAGQKVLAAQDRRTLADVLDAYSEDVGHGLASWGDMRTQIERRYSPDRVVIKMTEDDMLAPVRRDRNVAAKRACRYLSTVLRWADVGRPVSNKKLDDLVPETPQDRVLSDAELRAVVLATSKLTPLWRDFTLALVYSMRRRQEILGAHVEHVDFDAGIWQARIFKTRGKSHKVEAHPISPQLAEVFRKRGFESGPLFPVGSNFDRTLKRLHELSETSGWTWHDLRRTGRTIMGRAGVNPLIAERCMGHALAGAARMQAVYDHYDYGDEMRDAYVRLADAVDHIVEGKAVRRG</sequence>
<organism evidence="5 6">
    <name type="scientific">Ruegeria marisflavi</name>
    <dbReference type="NCBI Taxonomy" id="2984152"/>
    <lineage>
        <taxon>Bacteria</taxon>
        <taxon>Pseudomonadati</taxon>
        <taxon>Pseudomonadota</taxon>
        <taxon>Alphaproteobacteria</taxon>
        <taxon>Rhodobacterales</taxon>
        <taxon>Roseobacteraceae</taxon>
        <taxon>Ruegeria</taxon>
    </lineage>
</organism>
<evidence type="ECO:0000313" key="6">
    <source>
        <dbReference type="Proteomes" id="UP001321014"/>
    </source>
</evidence>
<dbReference type="RefSeq" id="WP_263390239.1">
    <property type="nucleotide sequence ID" value="NZ_JAOVQN010000036.1"/>
</dbReference>
<proteinExistence type="inferred from homology"/>
<dbReference type="EMBL" id="JAOVQN010000036">
    <property type="protein sequence ID" value="MCU9840367.1"/>
    <property type="molecule type" value="Genomic_DNA"/>
</dbReference>
<evidence type="ECO:0000256" key="2">
    <source>
        <dbReference type="ARBA" id="ARBA00022908"/>
    </source>
</evidence>
<comment type="similarity">
    <text evidence="1">Belongs to the 'phage' integrase family.</text>
</comment>
<protein>
    <submittedName>
        <fullName evidence="5">Integrase family protein</fullName>
    </submittedName>
</protein>
<evidence type="ECO:0000259" key="4">
    <source>
        <dbReference type="PROSITE" id="PS51898"/>
    </source>
</evidence>
<dbReference type="InterPro" id="IPR011010">
    <property type="entry name" value="DNA_brk_join_enz"/>
</dbReference>
<dbReference type="InterPro" id="IPR050808">
    <property type="entry name" value="Phage_Integrase"/>
</dbReference>
<keyword evidence="3" id="KW-0233">DNA recombination</keyword>
<keyword evidence="2" id="KW-0229">DNA integration</keyword>
<reference evidence="5 6" key="1">
    <citation type="submission" date="2022-10" db="EMBL/GenBank/DDBJ databases">
        <title>Ruegeria sp. nov., isolated from ocean surface water.</title>
        <authorList>
            <person name="He W."/>
            <person name="Wang L."/>
            <person name="Zhang D.-F."/>
        </authorList>
    </citation>
    <scope>NUCLEOTIDE SEQUENCE [LARGE SCALE GENOMIC DNA]</scope>
    <source>
        <strain evidence="5 6">WL0004</strain>
    </source>
</reference>
<evidence type="ECO:0000313" key="5">
    <source>
        <dbReference type="EMBL" id="MCU9840367.1"/>
    </source>
</evidence>
<dbReference type="InterPro" id="IPR013762">
    <property type="entry name" value="Integrase-like_cat_sf"/>
</dbReference>
<evidence type="ECO:0000256" key="1">
    <source>
        <dbReference type="ARBA" id="ARBA00008857"/>
    </source>
</evidence>